<comment type="caution">
    <text evidence="5">The sequence shown here is derived from an EMBL/GenBank/DDBJ whole genome shotgun (WGS) entry which is preliminary data.</text>
</comment>
<proteinExistence type="predicted"/>
<reference evidence="5 6" key="1">
    <citation type="submission" date="2021-08" db="EMBL/GenBank/DDBJ databases">
        <title>Comparative Genomics Analysis of the Genus Qipengyuania Reveals Extensive Genetic Diversity and Metabolic Versatility, Including the Description of Fifteen Novel Species.</title>
        <authorList>
            <person name="Liu Y."/>
        </authorList>
    </citation>
    <scope>NUCLEOTIDE SEQUENCE [LARGE SCALE GENOMIC DNA]</scope>
    <source>
        <strain evidence="5 6">6D47A</strain>
    </source>
</reference>
<dbReference type="Pfam" id="PF07676">
    <property type="entry name" value="PD40"/>
    <property type="match status" value="1"/>
</dbReference>
<dbReference type="EMBL" id="JAIGNO010000002">
    <property type="protein sequence ID" value="MBX7481679.1"/>
    <property type="molecule type" value="Genomic_DNA"/>
</dbReference>
<feature type="chain" id="PRO_5046977414" evidence="3">
    <location>
        <begin position="18"/>
        <end position="710"/>
    </location>
</feature>
<dbReference type="NCBIfam" id="NF033523">
    <property type="entry name" value="lasso_peptidase"/>
    <property type="match status" value="1"/>
</dbReference>
<sequence length="710" mass="77973">MISVLLAAALFPGMVPAAPAAPTIEDPCDFETVTPIRGDQRQRDVDLADLASLADIGRANAGTAPSAFGISPAGDRVAFLVARANPQANAYCRQLLVLTLDSNEAPREIDRGGEFMHDDFPLRDFASVTAGWERATEPRWSPDGTRIAYLKREEQSTQIWLADPSGEADARRLTGLPDDVTELVWVPDGKGLVAATWPGLRREAEEIAVEGLRGFLFDARFSPHFASRPIPTDAGPPVYSWVSAIDGQSRPATEAEIGLLRPSFQGAPSGDVLLYREGPRGSAAWLEPEDPERLLSPTRLVVRNPDGQHLTCQADMCGHIQGLWYSETANALFVQQASGWARSETTLLRWDIGAAAPKSVIATRDALRGCREHRGELLCARESATEPRRIVAIEMTTGADRLVFDPNPAFADMRFGSIERLQFRNTAGVESFADLVLPPDHRPGDRHPMVIVQYRSRGFLRGGTGDEVPIFALAARGFAVLSFDRPDFLPAAYRATTDVELATLAGDQWADRRQVQSSLEIAINRAIATGAVDPDRIGITGFSDGGATAQFAIVNSTLFKAAALGSCCEDMYSYALSAGPRFTQYLREVGYDPLALEDRHSWTPMSLIANRDGIETPILIQAADSEYEGALDVVEVYNNERKPIEMVVFPDETHIKWQPAHRLAMYERVVEWFEFWLAGRMNCAPSREDQYQRWQTMAGAPSPDTLRCSA</sequence>
<dbReference type="InterPro" id="IPR011044">
    <property type="entry name" value="Quino_amine_DH_bsu"/>
</dbReference>
<evidence type="ECO:0000313" key="6">
    <source>
        <dbReference type="Proteomes" id="UP000755104"/>
    </source>
</evidence>
<keyword evidence="1" id="KW-0378">Hydrolase</keyword>
<accession>A0ABS7J727</accession>
<gene>
    <name evidence="5" type="ORF">K3174_03995</name>
</gene>
<dbReference type="Gene3D" id="3.40.50.1820">
    <property type="entry name" value="alpha/beta hydrolase"/>
    <property type="match status" value="1"/>
</dbReference>
<dbReference type="Proteomes" id="UP000755104">
    <property type="component" value="Unassembled WGS sequence"/>
</dbReference>
<dbReference type="InterPro" id="IPR011042">
    <property type="entry name" value="6-blade_b-propeller_TolB-like"/>
</dbReference>
<organism evidence="5 6">
    <name type="scientific">Qipengyuania qiaonensis</name>
    <dbReference type="NCBI Taxonomy" id="2867240"/>
    <lineage>
        <taxon>Bacteria</taxon>
        <taxon>Pseudomonadati</taxon>
        <taxon>Pseudomonadota</taxon>
        <taxon>Alphaproteobacteria</taxon>
        <taxon>Sphingomonadales</taxon>
        <taxon>Erythrobacteraceae</taxon>
        <taxon>Qipengyuania</taxon>
    </lineage>
</organism>
<dbReference type="InterPro" id="IPR011659">
    <property type="entry name" value="WD40"/>
</dbReference>
<dbReference type="SUPFAM" id="SSF53474">
    <property type="entry name" value="alpha/beta-Hydrolases"/>
    <property type="match status" value="1"/>
</dbReference>
<dbReference type="InterPro" id="IPR001375">
    <property type="entry name" value="Peptidase_S9_cat"/>
</dbReference>
<dbReference type="Pfam" id="PF00326">
    <property type="entry name" value="Peptidase_S9"/>
    <property type="match status" value="1"/>
</dbReference>
<protein>
    <submittedName>
        <fullName evidence="5">Atxe2 family lasso peptide isopeptidase</fullName>
    </submittedName>
</protein>
<dbReference type="InterPro" id="IPR053536">
    <property type="entry name" value="Lasso_peptide_isopeptidase"/>
</dbReference>
<dbReference type="RefSeq" id="WP_221555790.1">
    <property type="nucleotide sequence ID" value="NZ_JAIGNO010000002.1"/>
</dbReference>
<feature type="signal peptide" evidence="3">
    <location>
        <begin position="1"/>
        <end position="17"/>
    </location>
</feature>
<dbReference type="Gene3D" id="2.120.10.30">
    <property type="entry name" value="TolB, C-terminal domain"/>
    <property type="match status" value="1"/>
</dbReference>
<evidence type="ECO:0000256" key="1">
    <source>
        <dbReference type="ARBA" id="ARBA00022801"/>
    </source>
</evidence>
<keyword evidence="6" id="KW-1185">Reference proteome</keyword>
<keyword evidence="2" id="KW-0645">Protease</keyword>
<dbReference type="InterPro" id="IPR029058">
    <property type="entry name" value="AB_hydrolase_fold"/>
</dbReference>
<evidence type="ECO:0000259" key="4">
    <source>
        <dbReference type="Pfam" id="PF00326"/>
    </source>
</evidence>
<evidence type="ECO:0000256" key="3">
    <source>
        <dbReference type="SAM" id="SignalP"/>
    </source>
</evidence>
<dbReference type="PANTHER" id="PTHR42776">
    <property type="entry name" value="SERINE PEPTIDASE S9 FAMILY MEMBER"/>
    <property type="match status" value="1"/>
</dbReference>
<dbReference type="PANTHER" id="PTHR42776:SF27">
    <property type="entry name" value="DIPEPTIDYL PEPTIDASE FAMILY MEMBER 6"/>
    <property type="match status" value="1"/>
</dbReference>
<keyword evidence="3" id="KW-0732">Signal</keyword>
<evidence type="ECO:0000256" key="2">
    <source>
        <dbReference type="ARBA" id="ARBA00022825"/>
    </source>
</evidence>
<evidence type="ECO:0000313" key="5">
    <source>
        <dbReference type="EMBL" id="MBX7481679.1"/>
    </source>
</evidence>
<keyword evidence="2" id="KW-0720">Serine protease</keyword>
<dbReference type="SUPFAM" id="SSF50969">
    <property type="entry name" value="YVTN repeat-like/Quinoprotein amine dehydrogenase"/>
    <property type="match status" value="1"/>
</dbReference>
<feature type="domain" description="Peptidase S9 prolyl oligopeptidase catalytic" evidence="4">
    <location>
        <begin position="524"/>
        <end position="678"/>
    </location>
</feature>
<name>A0ABS7J727_9SPHN</name>